<comment type="function">
    <text evidence="1 6">Peptide chain release factor 1 directs the termination of translation in response to the peptide chain termination codons UAG and UAA.</text>
</comment>
<evidence type="ECO:0000256" key="6">
    <source>
        <dbReference type="HAMAP-Rule" id="MF_00093"/>
    </source>
</evidence>
<dbReference type="InterPro" id="IPR045853">
    <property type="entry name" value="Pep_chain_release_fac_I_sf"/>
</dbReference>
<name>A0ABU0E8L1_9FIRM</name>
<comment type="subcellular location">
    <subcellularLocation>
        <location evidence="6">Cytoplasm</location>
    </subcellularLocation>
</comment>
<evidence type="ECO:0000256" key="2">
    <source>
        <dbReference type="ARBA" id="ARBA00010835"/>
    </source>
</evidence>
<evidence type="ECO:0000256" key="8">
    <source>
        <dbReference type="SAM" id="MobiDB-lite"/>
    </source>
</evidence>
<keyword evidence="7" id="KW-0175">Coiled coil</keyword>
<dbReference type="Gene3D" id="6.10.140.1950">
    <property type="match status" value="1"/>
</dbReference>
<keyword evidence="4 6" id="KW-0648">Protein biosynthesis</keyword>
<evidence type="ECO:0000313" key="11">
    <source>
        <dbReference type="Proteomes" id="UP001230220"/>
    </source>
</evidence>
<keyword evidence="3 6" id="KW-0488">Methylation</keyword>
<evidence type="ECO:0000313" key="10">
    <source>
        <dbReference type="EMBL" id="MDQ0363150.1"/>
    </source>
</evidence>
<proteinExistence type="inferred from homology"/>
<gene>
    <name evidence="6" type="primary">prfA</name>
    <name evidence="10" type="ORF">J2S15_003911</name>
</gene>
<evidence type="ECO:0000256" key="4">
    <source>
        <dbReference type="ARBA" id="ARBA00022917"/>
    </source>
</evidence>
<dbReference type="InterPro" id="IPR004373">
    <property type="entry name" value="RF-1"/>
</dbReference>
<dbReference type="SMART" id="SM00937">
    <property type="entry name" value="PCRF"/>
    <property type="match status" value="1"/>
</dbReference>
<sequence>MSAMIERLEKMEQRYHEINEQMMTQEVLSDNKLMAKLGKEQSSLTPVVETYGELKKVLQGIEDANALLKENDQEVIEMAKMELEELNPKEQELLDRLEVLLIPKDPADQNNAMFEIRGAAGGDEGNIFAGDLYRMYMKYAESKGWKSEVIEMAESEAGGFTRVVFMLKGTEVYGHMKFETGSHRVQRVPKTETQGRVHTSTATVLVDPEIEEDEIDIDPNDLEIDTMRASGAGGQHVNKTDSAVRVTHIPTGISVKCQDGRSQHENRATALMSIRAKVYSEMKRREEEERHAERKSKLGTGDRSEKIRTYNYPQNRVTDHRIGLTLQQLDRIMEGKLDDIIEALLLQDQKDKIAGNK</sequence>
<reference evidence="10 11" key="1">
    <citation type="submission" date="2023-07" db="EMBL/GenBank/DDBJ databases">
        <title>Genomic Encyclopedia of Type Strains, Phase IV (KMG-IV): sequencing the most valuable type-strain genomes for metagenomic binning, comparative biology and taxonomic classification.</title>
        <authorList>
            <person name="Goeker M."/>
        </authorList>
    </citation>
    <scope>NUCLEOTIDE SEQUENCE [LARGE SCALE GENOMIC DNA]</scope>
    <source>
        <strain evidence="10 11">DSM 16784</strain>
    </source>
</reference>
<dbReference type="InterPro" id="IPR050057">
    <property type="entry name" value="Prokaryotic/Mito_RF"/>
</dbReference>
<dbReference type="Proteomes" id="UP001230220">
    <property type="component" value="Unassembled WGS sequence"/>
</dbReference>
<dbReference type="Gene3D" id="3.30.70.1660">
    <property type="match status" value="1"/>
</dbReference>
<comment type="PTM">
    <text evidence="6">Methylated by PrmC. Methylation increases the termination efficiency of RF1.</text>
</comment>
<feature type="modified residue" description="N5-methylglutamine" evidence="6">
    <location>
        <position position="235"/>
    </location>
</feature>
<dbReference type="PROSITE" id="PS00745">
    <property type="entry name" value="RF_PROK_I"/>
    <property type="match status" value="1"/>
</dbReference>
<feature type="region of interest" description="Disordered" evidence="8">
    <location>
        <begin position="282"/>
        <end position="306"/>
    </location>
</feature>
<evidence type="ECO:0000259" key="9">
    <source>
        <dbReference type="PROSITE" id="PS00745"/>
    </source>
</evidence>
<dbReference type="NCBIfam" id="NF001859">
    <property type="entry name" value="PRK00591.1"/>
    <property type="match status" value="1"/>
</dbReference>
<evidence type="ECO:0000256" key="7">
    <source>
        <dbReference type="SAM" id="Coils"/>
    </source>
</evidence>
<comment type="caution">
    <text evidence="10">The sequence shown here is derived from an EMBL/GenBank/DDBJ whole genome shotgun (WGS) entry which is preliminary data.</text>
</comment>
<dbReference type="InterPro" id="IPR005139">
    <property type="entry name" value="PCRF"/>
</dbReference>
<dbReference type="PANTHER" id="PTHR43804:SF7">
    <property type="entry name" value="LD18447P"/>
    <property type="match status" value="1"/>
</dbReference>
<dbReference type="HAMAP" id="MF_00093">
    <property type="entry name" value="Rel_fac_1"/>
    <property type="match status" value="1"/>
</dbReference>
<dbReference type="NCBIfam" id="TIGR00019">
    <property type="entry name" value="prfA"/>
    <property type="match status" value="1"/>
</dbReference>
<keyword evidence="6" id="KW-0963">Cytoplasm</keyword>
<dbReference type="EMBL" id="JAUSUR010000009">
    <property type="protein sequence ID" value="MDQ0363150.1"/>
    <property type="molecule type" value="Genomic_DNA"/>
</dbReference>
<evidence type="ECO:0000256" key="1">
    <source>
        <dbReference type="ARBA" id="ARBA00002986"/>
    </source>
</evidence>
<evidence type="ECO:0000256" key="5">
    <source>
        <dbReference type="ARBA" id="ARBA00050039"/>
    </source>
</evidence>
<evidence type="ECO:0000256" key="3">
    <source>
        <dbReference type="ARBA" id="ARBA00022481"/>
    </source>
</evidence>
<accession>A0ABU0E8L1</accession>
<feature type="coiled-coil region" evidence="7">
    <location>
        <begin position="1"/>
        <end position="28"/>
    </location>
</feature>
<dbReference type="Pfam" id="PF03462">
    <property type="entry name" value="PCRF"/>
    <property type="match status" value="1"/>
</dbReference>
<comment type="similarity">
    <text evidence="2 6">Belongs to the prokaryotic/mitochondrial release factor family.</text>
</comment>
<keyword evidence="11" id="KW-1185">Reference proteome</keyword>
<dbReference type="Pfam" id="PF00472">
    <property type="entry name" value="RF-1"/>
    <property type="match status" value="1"/>
</dbReference>
<dbReference type="SUPFAM" id="SSF75620">
    <property type="entry name" value="Release factor"/>
    <property type="match status" value="1"/>
</dbReference>
<dbReference type="PANTHER" id="PTHR43804">
    <property type="entry name" value="LD18447P"/>
    <property type="match status" value="1"/>
</dbReference>
<dbReference type="RefSeq" id="WP_307411804.1">
    <property type="nucleotide sequence ID" value="NZ_JAUSUR010000009.1"/>
</dbReference>
<protein>
    <recommendedName>
        <fullName evidence="5 6">Peptide chain release factor 1</fullName>
        <shortName evidence="6">RF-1</shortName>
    </recommendedName>
</protein>
<organism evidence="10 11">
    <name type="scientific">Breznakia pachnodae</name>
    <dbReference type="NCBI Taxonomy" id="265178"/>
    <lineage>
        <taxon>Bacteria</taxon>
        <taxon>Bacillati</taxon>
        <taxon>Bacillota</taxon>
        <taxon>Erysipelotrichia</taxon>
        <taxon>Erysipelotrichales</taxon>
        <taxon>Erysipelotrichaceae</taxon>
        <taxon>Breznakia</taxon>
    </lineage>
</organism>
<feature type="domain" description="Prokaryotic-type class I peptide chain release factors" evidence="9">
    <location>
        <begin position="228"/>
        <end position="244"/>
    </location>
</feature>
<dbReference type="Gene3D" id="3.30.160.20">
    <property type="match status" value="1"/>
</dbReference>
<dbReference type="InterPro" id="IPR000352">
    <property type="entry name" value="Pep_chain_release_fac_I"/>
</dbReference>